<feature type="region of interest" description="Disordered" evidence="1">
    <location>
        <begin position="191"/>
        <end position="211"/>
    </location>
</feature>
<feature type="compositionally biased region" description="Polar residues" evidence="1">
    <location>
        <begin position="191"/>
        <end position="209"/>
    </location>
</feature>
<gene>
    <name evidence="2" type="ORF">PFICI_02918</name>
</gene>
<dbReference type="Proteomes" id="UP000030651">
    <property type="component" value="Unassembled WGS sequence"/>
</dbReference>
<dbReference type="OrthoDB" id="336240at2759"/>
<evidence type="ECO:0000256" key="1">
    <source>
        <dbReference type="SAM" id="MobiDB-lite"/>
    </source>
</evidence>
<dbReference type="InterPro" id="IPR035979">
    <property type="entry name" value="RBD_domain_sf"/>
</dbReference>
<dbReference type="KEGG" id="pfy:PFICI_02918"/>
<feature type="compositionally biased region" description="Polar residues" evidence="1">
    <location>
        <begin position="20"/>
        <end position="34"/>
    </location>
</feature>
<reference evidence="3" key="1">
    <citation type="journal article" date="2015" name="BMC Genomics">
        <title>Genomic and transcriptomic analysis of the endophytic fungus Pestalotiopsis fici reveals its lifestyle and high potential for synthesis of natural products.</title>
        <authorList>
            <person name="Wang X."/>
            <person name="Zhang X."/>
            <person name="Liu L."/>
            <person name="Xiang M."/>
            <person name="Wang W."/>
            <person name="Sun X."/>
            <person name="Che Y."/>
            <person name="Guo L."/>
            <person name="Liu G."/>
            <person name="Guo L."/>
            <person name="Wang C."/>
            <person name="Yin W.B."/>
            <person name="Stadler M."/>
            <person name="Zhang X."/>
            <person name="Liu X."/>
        </authorList>
    </citation>
    <scope>NUCLEOTIDE SEQUENCE [LARGE SCALE GENOMIC DNA]</scope>
    <source>
        <strain evidence="3">W106-1 / CGMCC3.15140</strain>
    </source>
</reference>
<dbReference type="RefSeq" id="XP_007829690.1">
    <property type="nucleotide sequence ID" value="XM_007831499.1"/>
</dbReference>
<sequence length="839" mass="94242">MFPGRGKRELHAPWRGRGPRNNTNQPTTPFVNNNLGGGAPIHSSTSASSSMSRFGQTTTKANKLQTTEDSDSSDTDTGGAPLRPASIISRIVQKAKSPLSADIKGKNVVPANSHNEPKALLSNPQADQTTTNTMTPQTPGQPTTLDKPLGTNELLEMIRKSKPEFFDGESELSMGANLSRSQTFTDGFINEASTSDTHTQPQTVGTGVAQSRWGPATVQQAVPPVLHRNTLRSSRTEPSIGELSMTTTDTTEGTVYQGGMGFIYGHQEQSYDNDAWDANANPADMAQNIQDQIDYIQRMHEALQSNIERSQMALQNNAPQQMQSNVNDGPFGNKNHVVNHRRTQTAVGPRSRVAPRALMSVPEVDREVTPRPRGHPQKCQLIVAPQMAVQAPVQTPAQQDVGGRSEALDELLSYDTQTLANVMLEPRMFPFVENSSLYTNKRKEAGVLKITNCPFSVSRNEIIAIFGRAMRLLNDNEEPIHIILEKVTAKTLDAYAEFETPADALRALERIQENIAHNRPPRIGSRIVKVEFSNQAALMSDIFPVAHGVTWQGSHPMIRTDSPYPIDNFKCFTSEEENLQLSRHFECYGRTPFSRDCPERFIEAMISTLKKMPWYMTKFITIHQQHYIFESCQNLMCTLLDELTSHFYPYAPRRPGFERLTEQLWQRFIDAIMKCPGFTIVQKDSMALIVGMEEADKRRYNLPRWAESWTHLYSLSPKPGTPLDLLEFYIHVLRVESTRAVQNEPINVKVQLAELAEQTDPYFGYFWREINYPTGPAFDEMTLHHAANLEWGAMDRIIRRFLQNAQQNGNSFSSGIDACHNYSPHNGYSSRQITNLLME</sequence>
<dbReference type="SUPFAM" id="SSF54928">
    <property type="entry name" value="RNA-binding domain, RBD"/>
    <property type="match status" value="1"/>
</dbReference>
<feature type="compositionally biased region" description="Basic and acidic residues" evidence="1">
    <location>
        <begin position="1"/>
        <end position="12"/>
    </location>
</feature>
<dbReference type="HOGENOM" id="CLU_338915_0_0_1"/>
<dbReference type="EMBL" id="KI912110">
    <property type="protein sequence ID" value="ETS84893.1"/>
    <property type="molecule type" value="Genomic_DNA"/>
</dbReference>
<dbReference type="STRING" id="1229662.W3XFL6"/>
<feature type="compositionally biased region" description="Low complexity" evidence="1">
    <location>
        <begin position="43"/>
        <end position="52"/>
    </location>
</feature>
<name>W3XFL6_PESFW</name>
<feature type="compositionally biased region" description="Low complexity" evidence="1">
    <location>
        <begin position="124"/>
        <end position="144"/>
    </location>
</feature>
<evidence type="ECO:0008006" key="4">
    <source>
        <dbReference type="Google" id="ProtNLM"/>
    </source>
</evidence>
<accession>W3XFL6</accession>
<dbReference type="eggNOG" id="ENOG502RY8V">
    <property type="taxonomic scope" value="Eukaryota"/>
</dbReference>
<dbReference type="GeneID" id="19267931"/>
<keyword evidence="3" id="KW-1185">Reference proteome</keyword>
<organism evidence="2 3">
    <name type="scientific">Pestalotiopsis fici (strain W106-1 / CGMCC3.15140)</name>
    <dbReference type="NCBI Taxonomy" id="1229662"/>
    <lineage>
        <taxon>Eukaryota</taxon>
        <taxon>Fungi</taxon>
        <taxon>Dikarya</taxon>
        <taxon>Ascomycota</taxon>
        <taxon>Pezizomycotina</taxon>
        <taxon>Sordariomycetes</taxon>
        <taxon>Xylariomycetidae</taxon>
        <taxon>Amphisphaeriales</taxon>
        <taxon>Sporocadaceae</taxon>
        <taxon>Pestalotiopsis</taxon>
    </lineage>
</organism>
<dbReference type="InParanoid" id="W3XFL6"/>
<dbReference type="AlphaFoldDB" id="W3XFL6"/>
<dbReference type="GO" id="GO:0003676">
    <property type="term" value="F:nucleic acid binding"/>
    <property type="evidence" value="ECO:0007669"/>
    <property type="project" value="InterPro"/>
</dbReference>
<dbReference type="InterPro" id="IPR012677">
    <property type="entry name" value="Nucleotide-bd_a/b_plait_sf"/>
</dbReference>
<evidence type="ECO:0000313" key="2">
    <source>
        <dbReference type="EMBL" id="ETS84893.1"/>
    </source>
</evidence>
<evidence type="ECO:0000313" key="3">
    <source>
        <dbReference type="Proteomes" id="UP000030651"/>
    </source>
</evidence>
<feature type="compositionally biased region" description="Polar residues" evidence="1">
    <location>
        <begin position="53"/>
        <end position="65"/>
    </location>
</feature>
<protein>
    <recommendedName>
        <fullName evidence="4">RRM domain-containing protein</fullName>
    </recommendedName>
</protein>
<dbReference type="Gene3D" id="3.30.70.330">
    <property type="match status" value="1"/>
</dbReference>
<proteinExistence type="predicted"/>
<feature type="region of interest" description="Disordered" evidence="1">
    <location>
        <begin position="1"/>
        <end position="148"/>
    </location>
</feature>